<evidence type="ECO:0000256" key="9">
    <source>
        <dbReference type="SAM" id="Phobius"/>
    </source>
</evidence>
<evidence type="ECO:0000313" key="12">
    <source>
        <dbReference type="Proteomes" id="UP000887566"/>
    </source>
</evidence>
<proteinExistence type="inferred from homology"/>
<sequence length="237" mass="27084">MARQLKTLGPNVLRCIALLFTLSLVNASEFDFTVEVAAGKFQCYFQNIENEKFKTLEIDYQVIDGGDLNVNFMLLFGGDILAQDKMKTDGSHRVEIKTLGDYQICFDNTFSYQTRKVVFFEIFLFDKDGNLDDLDVAKLANQDSTLNAQMEAFGVTIGEFHSTSNRIKGSLNKMEYYQALMRAWEARDRAIMSANLDRVTFWSFFNGAVLLGVGLVQVYMIRSLFEDKSKVGRMLRR</sequence>
<dbReference type="Proteomes" id="UP000887566">
    <property type="component" value="Unplaced"/>
</dbReference>
<feature type="chain" id="PRO_5037103444" evidence="10">
    <location>
        <begin position="28"/>
        <end position="237"/>
    </location>
</feature>
<evidence type="ECO:0000256" key="7">
    <source>
        <dbReference type="ARBA" id="ARBA00037847"/>
    </source>
</evidence>
<evidence type="ECO:0000256" key="3">
    <source>
        <dbReference type="ARBA" id="ARBA00022692"/>
    </source>
</evidence>
<dbReference type="SMART" id="SM01190">
    <property type="entry name" value="EMP24_GP25L"/>
    <property type="match status" value="1"/>
</dbReference>
<feature type="domain" description="GOLD" evidence="11">
    <location>
        <begin position="41"/>
        <end position="124"/>
    </location>
</feature>
<evidence type="ECO:0000313" key="13">
    <source>
        <dbReference type="WBParaSite" id="PSAMB.scaffold1928size45484.g15698.t1"/>
    </source>
</evidence>
<dbReference type="GO" id="GO:0012505">
    <property type="term" value="C:endomembrane system"/>
    <property type="evidence" value="ECO:0007669"/>
    <property type="project" value="UniProtKB-SubCell"/>
</dbReference>
<evidence type="ECO:0000256" key="8">
    <source>
        <dbReference type="RuleBase" id="RU003827"/>
    </source>
</evidence>
<evidence type="ECO:0000256" key="1">
    <source>
        <dbReference type="ARBA" id="ARBA00004479"/>
    </source>
</evidence>
<dbReference type="GO" id="GO:0016020">
    <property type="term" value="C:membrane"/>
    <property type="evidence" value="ECO:0007669"/>
    <property type="project" value="UniProtKB-SubCell"/>
</dbReference>
<reference evidence="13" key="1">
    <citation type="submission" date="2022-11" db="UniProtKB">
        <authorList>
            <consortium name="WormBaseParasite"/>
        </authorList>
    </citation>
    <scope>IDENTIFICATION</scope>
</reference>
<keyword evidence="6 9" id="KW-0472">Membrane</keyword>
<keyword evidence="5 9" id="KW-1133">Transmembrane helix</keyword>
<dbReference type="AlphaFoldDB" id="A0A914VI33"/>
<comment type="similarity">
    <text evidence="2 8">Belongs to the EMP24/GP25L family.</text>
</comment>
<keyword evidence="12" id="KW-1185">Reference proteome</keyword>
<keyword evidence="3 8" id="KW-0812">Transmembrane</keyword>
<feature type="transmembrane region" description="Helical" evidence="9">
    <location>
        <begin position="201"/>
        <end position="225"/>
    </location>
</feature>
<name>A0A914VI33_9BILA</name>
<evidence type="ECO:0000256" key="4">
    <source>
        <dbReference type="ARBA" id="ARBA00022729"/>
    </source>
</evidence>
<dbReference type="PANTHER" id="PTHR22811">
    <property type="entry name" value="TRANSMEMBRANE EMP24 DOMAIN-CONTAINING PROTEIN"/>
    <property type="match status" value="1"/>
</dbReference>
<dbReference type="WBParaSite" id="PSAMB.scaffold1928size45484.g15698.t1">
    <property type="protein sequence ID" value="PSAMB.scaffold1928size45484.g15698.t1"/>
    <property type="gene ID" value="PSAMB.scaffold1928size45484.g15698"/>
</dbReference>
<feature type="signal peptide" evidence="10">
    <location>
        <begin position="1"/>
        <end position="27"/>
    </location>
</feature>
<evidence type="ECO:0000256" key="10">
    <source>
        <dbReference type="SAM" id="SignalP"/>
    </source>
</evidence>
<evidence type="ECO:0000259" key="11">
    <source>
        <dbReference type="PROSITE" id="PS50866"/>
    </source>
</evidence>
<evidence type="ECO:0000256" key="2">
    <source>
        <dbReference type="ARBA" id="ARBA00007104"/>
    </source>
</evidence>
<evidence type="ECO:0000256" key="5">
    <source>
        <dbReference type="ARBA" id="ARBA00022989"/>
    </source>
</evidence>
<comment type="subcellular location">
    <subcellularLocation>
        <location evidence="7">Endomembrane system</location>
        <topology evidence="7">Single-pass membrane protein</topology>
    </subcellularLocation>
    <subcellularLocation>
        <location evidence="1 8">Membrane</location>
        <topology evidence="1 8">Single-pass type I membrane protein</topology>
    </subcellularLocation>
</comment>
<evidence type="ECO:0000256" key="6">
    <source>
        <dbReference type="ARBA" id="ARBA00023136"/>
    </source>
</evidence>
<dbReference type="SUPFAM" id="SSF101576">
    <property type="entry name" value="Supernatant protein factor (SPF), C-terminal domain"/>
    <property type="match status" value="1"/>
</dbReference>
<dbReference type="InterPro" id="IPR036598">
    <property type="entry name" value="GOLD_dom_sf"/>
</dbReference>
<protein>
    <submittedName>
        <fullName evidence="13">GOLD domain-containing protein</fullName>
    </submittedName>
</protein>
<dbReference type="InterPro" id="IPR015720">
    <property type="entry name" value="Emp24-like"/>
</dbReference>
<dbReference type="PROSITE" id="PS50866">
    <property type="entry name" value="GOLD"/>
    <property type="match status" value="1"/>
</dbReference>
<accession>A0A914VI33</accession>
<dbReference type="InterPro" id="IPR009038">
    <property type="entry name" value="GOLD_dom"/>
</dbReference>
<dbReference type="Pfam" id="PF01105">
    <property type="entry name" value="EMP24_GP25L"/>
    <property type="match status" value="1"/>
</dbReference>
<keyword evidence="4 10" id="KW-0732">Signal</keyword>
<organism evidence="12 13">
    <name type="scientific">Plectus sambesii</name>
    <dbReference type="NCBI Taxonomy" id="2011161"/>
    <lineage>
        <taxon>Eukaryota</taxon>
        <taxon>Metazoa</taxon>
        <taxon>Ecdysozoa</taxon>
        <taxon>Nematoda</taxon>
        <taxon>Chromadorea</taxon>
        <taxon>Plectida</taxon>
        <taxon>Plectina</taxon>
        <taxon>Plectoidea</taxon>
        <taxon>Plectidae</taxon>
        <taxon>Plectus</taxon>
    </lineage>
</organism>